<dbReference type="AlphaFoldDB" id="A0A1H1LTE0"/>
<dbReference type="STRING" id="546871.SAMN04488543_0433"/>
<proteinExistence type="predicted"/>
<evidence type="ECO:0000313" key="1">
    <source>
        <dbReference type="EMBL" id="SDR77884.1"/>
    </source>
</evidence>
<dbReference type="RefSeq" id="WP_091409521.1">
    <property type="nucleotide sequence ID" value="NZ_LT629749.1"/>
</dbReference>
<gene>
    <name evidence="1" type="ORF">SAMN04488543_0433</name>
</gene>
<name>A0A1H1LTE0_9ACTN</name>
<dbReference type="Proteomes" id="UP000199092">
    <property type="component" value="Chromosome I"/>
</dbReference>
<protein>
    <submittedName>
        <fullName evidence="1">CheY chemotaxis protein or a CheY-like REC (Receiver) domain</fullName>
    </submittedName>
</protein>
<organism evidence="1 2">
    <name type="scientific">Friedmanniella luteola</name>
    <dbReference type="NCBI Taxonomy" id="546871"/>
    <lineage>
        <taxon>Bacteria</taxon>
        <taxon>Bacillati</taxon>
        <taxon>Actinomycetota</taxon>
        <taxon>Actinomycetes</taxon>
        <taxon>Propionibacteriales</taxon>
        <taxon>Nocardioidaceae</taxon>
        <taxon>Friedmanniella</taxon>
    </lineage>
</organism>
<accession>A0A1H1LTE0</accession>
<evidence type="ECO:0000313" key="2">
    <source>
        <dbReference type="Proteomes" id="UP000199092"/>
    </source>
</evidence>
<sequence length="238" mass="26487">MLLVDDVPGERANFERAFGRGLTVAPGVDQLNELLRTGHSWEVAFVDFNLSSRTSTGLTALLRLHLERPSTQIVTYSQFTESGRTLYAAAARHWFGAAALLDKTRNDPHTLMHYLTALRIGQNPTPTPWQRRLQWSPLLDSLLADASWVRIWGALREAAGDMARVAELLGVEPGSLRGFKDRATEAAIQFNEKFHDVPHPGRTRNKKGILAAFAAEHRHFLTAPDLSTVMSPGSRRRG</sequence>
<keyword evidence="2" id="KW-1185">Reference proteome</keyword>
<reference evidence="1 2" key="1">
    <citation type="submission" date="2016-10" db="EMBL/GenBank/DDBJ databases">
        <authorList>
            <person name="de Groot N.N."/>
        </authorList>
    </citation>
    <scope>NUCLEOTIDE SEQUENCE [LARGE SCALE GENOMIC DNA]</scope>
    <source>
        <strain evidence="1 2">DSM 21741</strain>
    </source>
</reference>
<dbReference type="EMBL" id="LT629749">
    <property type="protein sequence ID" value="SDR77884.1"/>
    <property type="molecule type" value="Genomic_DNA"/>
</dbReference>